<comment type="caution">
    <text evidence="2">The sequence shown here is derived from an EMBL/GenBank/DDBJ whole genome shotgun (WGS) entry which is preliminary data.</text>
</comment>
<name>A0ABR0A3D8_9CRUS</name>
<evidence type="ECO:0000256" key="1">
    <source>
        <dbReference type="SAM" id="MobiDB-lite"/>
    </source>
</evidence>
<proteinExistence type="predicted"/>
<sequence length="61" mass="7017">MKGQVHFGRVPYLVIYNAPVSTSKYAKMKTEQESENQSDDEQNETGFLGITLKKQRYYVLG</sequence>
<organism evidence="2 3">
    <name type="scientific">Daphnia magna</name>
    <dbReference type="NCBI Taxonomy" id="35525"/>
    <lineage>
        <taxon>Eukaryota</taxon>
        <taxon>Metazoa</taxon>
        <taxon>Ecdysozoa</taxon>
        <taxon>Arthropoda</taxon>
        <taxon>Crustacea</taxon>
        <taxon>Branchiopoda</taxon>
        <taxon>Diplostraca</taxon>
        <taxon>Cladocera</taxon>
        <taxon>Anomopoda</taxon>
        <taxon>Daphniidae</taxon>
        <taxon>Daphnia</taxon>
    </lineage>
</organism>
<gene>
    <name evidence="2" type="ORF">OUZ56_001676</name>
</gene>
<keyword evidence="3" id="KW-1185">Reference proteome</keyword>
<dbReference type="EMBL" id="JAOYFB010000036">
    <property type="protein sequence ID" value="KAK4019663.1"/>
    <property type="molecule type" value="Genomic_DNA"/>
</dbReference>
<evidence type="ECO:0000313" key="3">
    <source>
        <dbReference type="Proteomes" id="UP001234178"/>
    </source>
</evidence>
<feature type="region of interest" description="Disordered" evidence="1">
    <location>
        <begin position="26"/>
        <end position="45"/>
    </location>
</feature>
<evidence type="ECO:0000313" key="2">
    <source>
        <dbReference type="EMBL" id="KAK4019663.1"/>
    </source>
</evidence>
<protein>
    <submittedName>
        <fullName evidence="2">Uncharacterized protein</fullName>
    </submittedName>
</protein>
<reference evidence="2 3" key="1">
    <citation type="journal article" date="2023" name="Nucleic Acids Res.">
        <title>The hologenome of Daphnia magna reveals possible DNA methylation and microbiome-mediated evolution of the host genome.</title>
        <authorList>
            <person name="Chaturvedi A."/>
            <person name="Li X."/>
            <person name="Dhandapani V."/>
            <person name="Marshall H."/>
            <person name="Kissane S."/>
            <person name="Cuenca-Cambronero M."/>
            <person name="Asole G."/>
            <person name="Calvet F."/>
            <person name="Ruiz-Romero M."/>
            <person name="Marangio P."/>
            <person name="Guigo R."/>
            <person name="Rago D."/>
            <person name="Mirbahai L."/>
            <person name="Eastwood N."/>
            <person name="Colbourne J.K."/>
            <person name="Zhou J."/>
            <person name="Mallon E."/>
            <person name="Orsini L."/>
        </authorList>
    </citation>
    <scope>NUCLEOTIDE SEQUENCE [LARGE SCALE GENOMIC DNA]</scope>
    <source>
        <strain evidence="2">LRV0_1</strain>
    </source>
</reference>
<feature type="compositionally biased region" description="Acidic residues" evidence="1">
    <location>
        <begin position="33"/>
        <end position="43"/>
    </location>
</feature>
<accession>A0ABR0A3D8</accession>
<dbReference type="Proteomes" id="UP001234178">
    <property type="component" value="Unassembled WGS sequence"/>
</dbReference>